<dbReference type="AlphaFoldDB" id="D2PPZ0"/>
<comment type="pathway">
    <text evidence="2">Carotenoid biosynthesis.</text>
</comment>
<dbReference type="KEGG" id="kfl:Kfla_3861"/>
<name>D2PPZ0_KRIFD</name>
<evidence type="ECO:0000256" key="3">
    <source>
        <dbReference type="ARBA" id="ARBA00022692"/>
    </source>
</evidence>
<dbReference type="STRING" id="479435.Kfla_3861"/>
<proteinExistence type="predicted"/>
<organism evidence="10 11">
    <name type="scientific">Kribbella flavida (strain DSM 17836 / JCM 10339 / NBRC 14399)</name>
    <dbReference type="NCBI Taxonomy" id="479435"/>
    <lineage>
        <taxon>Bacteria</taxon>
        <taxon>Bacillati</taxon>
        <taxon>Actinomycetota</taxon>
        <taxon>Actinomycetes</taxon>
        <taxon>Propionibacteriales</taxon>
        <taxon>Kribbellaceae</taxon>
        <taxon>Kribbella</taxon>
    </lineage>
</organism>
<evidence type="ECO:0000259" key="9">
    <source>
        <dbReference type="Pfam" id="PF18916"/>
    </source>
</evidence>
<evidence type="ECO:0000256" key="2">
    <source>
        <dbReference type="ARBA" id="ARBA00004829"/>
    </source>
</evidence>
<keyword evidence="4" id="KW-0125">Carotenoid biosynthesis</keyword>
<reference evidence="10 11" key="2">
    <citation type="journal article" date="2010" name="Stand. Genomic Sci.">
        <title>Complete genome sequence of Kribbella flavida type strain (IFO 14399).</title>
        <authorList>
            <person name="Pukall R."/>
            <person name="Lapidus A."/>
            <person name="Glavina Del Rio T."/>
            <person name="Copeland A."/>
            <person name="Tice H."/>
            <person name="Cheng J.-F."/>
            <person name="Lucas S."/>
            <person name="Chen F."/>
            <person name="Nolan M."/>
            <person name="LaButti K."/>
            <person name="Pati A."/>
            <person name="Ivanova N."/>
            <person name="Mavrommatis K."/>
            <person name="Mikhailova N."/>
            <person name="Pitluck S."/>
            <person name="Bruce D."/>
            <person name="Goodwin L."/>
            <person name="Land M."/>
            <person name="Hauser L."/>
            <person name="Chang Y.-J."/>
            <person name="Jeffries C.D."/>
            <person name="Chen A."/>
            <person name="Palaniappan K."/>
            <person name="Chain P."/>
            <person name="Rohde M."/>
            <person name="Goeker M."/>
            <person name="Bristow J."/>
            <person name="Eisen J.A."/>
            <person name="Markowitz V."/>
            <person name="Hugenholtz P."/>
            <person name="Kyrpides N.C."/>
            <person name="Klenk H.-P."/>
            <person name="Brettin T."/>
        </authorList>
    </citation>
    <scope>NUCLEOTIDE SEQUENCE [LARGE SCALE GENOMIC DNA]</scope>
    <source>
        <strain evidence="11">DSM 17836 / JCM 10339 / NBRC 14399</strain>
    </source>
</reference>
<evidence type="ECO:0000313" key="10">
    <source>
        <dbReference type="EMBL" id="ADB32914.1"/>
    </source>
</evidence>
<dbReference type="RefSeq" id="WP_012921470.1">
    <property type="nucleotide sequence ID" value="NC_013729.1"/>
</dbReference>
<dbReference type="GO" id="GO:0016872">
    <property type="term" value="F:intramolecular lyase activity"/>
    <property type="evidence" value="ECO:0007669"/>
    <property type="project" value="InterPro"/>
</dbReference>
<keyword evidence="5 8" id="KW-1133">Transmembrane helix</keyword>
<evidence type="ECO:0000256" key="1">
    <source>
        <dbReference type="ARBA" id="ARBA00004141"/>
    </source>
</evidence>
<dbReference type="GO" id="GO:0045436">
    <property type="term" value="F:lycopene beta cyclase activity"/>
    <property type="evidence" value="ECO:0007669"/>
    <property type="project" value="UniProtKB-ARBA"/>
</dbReference>
<keyword evidence="11" id="KW-1185">Reference proteome</keyword>
<dbReference type="EMBL" id="CP001736">
    <property type="protein sequence ID" value="ADB32914.1"/>
    <property type="molecule type" value="Genomic_DNA"/>
</dbReference>
<protein>
    <submittedName>
        <fullName evidence="10">Lycopene cyclase domain protein</fullName>
    </submittedName>
</protein>
<evidence type="ECO:0000256" key="5">
    <source>
        <dbReference type="ARBA" id="ARBA00022989"/>
    </source>
</evidence>
<evidence type="ECO:0000256" key="7">
    <source>
        <dbReference type="ARBA" id="ARBA00023235"/>
    </source>
</evidence>
<evidence type="ECO:0000256" key="4">
    <source>
        <dbReference type="ARBA" id="ARBA00022746"/>
    </source>
</evidence>
<keyword evidence="3 8" id="KW-0812">Transmembrane</keyword>
<feature type="transmembrane region" description="Helical" evidence="8">
    <location>
        <begin position="79"/>
        <end position="100"/>
    </location>
</feature>
<evidence type="ECO:0000256" key="6">
    <source>
        <dbReference type="ARBA" id="ARBA00023136"/>
    </source>
</evidence>
<dbReference type="GO" id="GO:0016117">
    <property type="term" value="P:carotenoid biosynthetic process"/>
    <property type="evidence" value="ECO:0007669"/>
    <property type="project" value="UniProtKB-KW"/>
</dbReference>
<feature type="transmembrane region" description="Helical" evidence="8">
    <location>
        <begin position="35"/>
        <end position="59"/>
    </location>
</feature>
<dbReference type="Proteomes" id="UP000007967">
    <property type="component" value="Chromosome"/>
</dbReference>
<dbReference type="InterPro" id="IPR017825">
    <property type="entry name" value="Lycopene_cyclase_dom"/>
</dbReference>
<reference evidence="11" key="1">
    <citation type="submission" date="2009-09" db="EMBL/GenBank/DDBJ databases">
        <title>The complete genome of Kribbella flavida DSM 17836.</title>
        <authorList>
            <consortium name="US DOE Joint Genome Institute (JGI-PGF)"/>
            <person name="Lucas S."/>
            <person name="Copeland A."/>
            <person name="Lapidus A."/>
            <person name="Glavina del Rio T."/>
            <person name="Dalin E."/>
            <person name="Tice H."/>
            <person name="Bruce D."/>
            <person name="Goodwin L."/>
            <person name="Pitluck S."/>
            <person name="Kyrpides N."/>
            <person name="Mavromatis K."/>
            <person name="Ivanova N."/>
            <person name="Saunders E."/>
            <person name="Brettin T."/>
            <person name="Detter J.C."/>
            <person name="Han C."/>
            <person name="Larimer F."/>
            <person name="Land M."/>
            <person name="Hauser L."/>
            <person name="Markowitz V."/>
            <person name="Cheng J.-F."/>
            <person name="Hugenholtz P."/>
            <person name="Woyke T."/>
            <person name="Wu D."/>
            <person name="Pukall R."/>
            <person name="Klenk H.-P."/>
            <person name="Eisen J.A."/>
        </authorList>
    </citation>
    <scope>NUCLEOTIDE SEQUENCE [LARGE SCALE GENOMIC DNA]</scope>
    <source>
        <strain evidence="11">DSM 17836 / JCM 10339 / NBRC 14399</strain>
    </source>
</reference>
<dbReference type="OrthoDB" id="5195186at2"/>
<dbReference type="NCBIfam" id="TIGR03462">
    <property type="entry name" value="CarR_dom_SF"/>
    <property type="match status" value="1"/>
</dbReference>
<keyword evidence="6 8" id="KW-0472">Membrane</keyword>
<keyword evidence="7" id="KW-0413">Isomerase</keyword>
<feature type="transmembrane region" description="Helical" evidence="8">
    <location>
        <begin position="6"/>
        <end position="23"/>
    </location>
</feature>
<dbReference type="HOGENOM" id="CLU_136708_0_0_11"/>
<evidence type="ECO:0000256" key="8">
    <source>
        <dbReference type="SAM" id="Phobius"/>
    </source>
</evidence>
<evidence type="ECO:0000313" key="11">
    <source>
        <dbReference type="Proteomes" id="UP000007967"/>
    </source>
</evidence>
<gene>
    <name evidence="10" type="ordered locus">Kfla_3861</name>
</gene>
<feature type="domain" description="Lycopene cyclase" evidence="9">
    <location>
        <begin position="6"/>
        <end position="95"/>
    </location>
</feature>
<comment type="subcellular location">
    <subcellularLocation>
        <location evidence="1">Membrane</location>
        <topology evidence="1">Multi-pass membrane protein</topology>
    </subcellularLocation>
</comment>
<sequence>MDRWHYLLVMAACVAITLPLELLGARVYRRPRRWLLALLPVVTIFLVWDAIAIAGGVWGYNPQYLTGWSLPFRIPVEEFVFFVVVPTCGLLTYETVGLMLERIGRYRRTRREQVRP</sequence>
<dbReference type="Pfam" id="PF18916">
    <property type="entry name" value="Lycopene_cyc"/>
    <property type="match status" value="1"/>
</dbReference>
<dbReference type="eggNOG" id="ENOG5033310">
    <property type="taxonomic scope" value="Bacteria"/>
</dbReference>
<dbReference type="GO" id="GO:0016020">
    <property type="term" value="C:membrane"/>
    <property type="evidence" value="ECO:0007669"/>
    <property type="project" value="UniProtKB-SubCell"/>
</dbReference>
<accession>D2PPZ0</accession>